<dbReference type="Proteomes" id="UP000228886">
    <property type="component" value="Unassembled WGS sequence"/>
</dbReference>
<organism evidence="5 6">
    <name type="scientific">bacterium (Candidatus Ratteibacteria) CG01_land_8_20_14_3_00_40_19</name>
    <dbReference type="NCBI Taxonomy" id="2014290"/>
    <lineage>
        <taxon>Bacteria</taxon>
        <taxon>Candidatus Ratteibacteria</taxon>
    </lineage>
</organism>
<dbReference type="GO" id="GO:0046353">
    <property type="term" value="F:aminoglycoside 3-N-acetyltransferase activity"/>
    <property type="evidence" value="ECO:0007669"/>
    <property type="project" value="UniProtKB-EC"/>
</dbReference>
<dbReference type="GO" id="GO:0046677">
    <property type="term" value="P:response to antibiotic"/>
    <property type="evidence" value="ECO:0007669"/>
    <property type="project" value="UniProtKB-KW"/>
</dbReference>
<dbReference type="InterPro" id="IPR003679">
    <property type="entry name" value="Amioglycoside_AcTrfase"/>
</dbReference>
<dbReference type="EC" id="2.3.1.-" evidence="4"/>
<keyword evidence="4" id="KW-0046">Antibiotic resistance</keyword>
<evidence type="ECO:0000313" key="6">
    <source>
        <dbReference type="Proteomes" id="UP000228886"/>
    </source>
</evidence>
<dbReference type="SUPFAM" id="SSF110710">
    <property type="entry name" value="TTHA0583/YokD-like"/>
    <property type="match status" value="1"/>
</dbReference>
<dbReference type="PANTHER" id="PTHR11104:SF0">
    <property type="entry name" value="SPBETA PROPHAGE-DERIVED AMINOGLYCOSIDE N(3')-ACETYLTRANSFERASE-LIKE PROTEIN YOKD"/>
    <property type="match status" value="1"/>
</dbReference>
<keyword evidence="2 4" id="KW-0808">Transferase</keyword>
<evidence type="ECO:0000256" key="1">
    <source>
        <dbReference type="ARBA" id="ARBA00006383"/>
    </source>
</evidence>
<comment type="catalytic activity">
    <reaction evidence="4">
        <text>a 2-deoxystreptamine antibiotic + acetyl-CoA = an N(3)-acetyl-2-deoxystreptamine antibiotic + CoA + H(+)</text>
        <dbReference type="Rhea" id="RHEA:12665"/>
        <dbReference type="ChEBI" id="CHEBI:15378"/>
        <dbReference type="ChEBI" id="CHEBI:57287"/>
        <dbReference type="ChEBI" id="CHEBI:57288"/>
        <dbReference type="ChEBI" id="CHEBI:57921"/>
        <dbReference type="ChEBI" id="CHEBI:77452"/>
        <dbReference type="EC" id="2.3.1.81"/>
    </reaction>
</comment>
<gene>
    <name evidence="5" type="ORF">COS11_08020</name>
</gene>
<protein>
    <recommendedName>
        <fullName evidence="4">Aminoglycoside N(3)-acetyltransferase</fullName>
        <ecNumber evidence="4">2.3.1.-</ecNumber>
    </recommendedName>
</protein>
<dbReference type="Pfam" id="PF02522">
    <property type="entry name" value="Antibiotic_NAT"/>
    <property type="match status" value="1"/>
</dbReference>
<proteinExistence type="inferred from homology"/>
<name>A0A2M7E6H0_9BACT</name>
<sequence length="243" mass="27491">MEEETVNKEDIKYSLRTVGLKEKNVVLVHSSLSSFGYVVGGADTIIDALLETVGKEGTIVMPTFTWGSFHDQEKVVFDLANTSVKSEVGIIPEIFRKRKEAIRSHHICHSVAAIGPHRKDVMGEGVRSFGKGSTFEQLYKLDAWNLFLGVGFSSCTELHSVEEYMQVPYRYYRDFKGSFVILPDGTEVPSQSVEYLRKKGYINDFKKMEKVFSKHKALHTCRIGKAKIINVRIKDIFDITTAL</sequence>
<accession>A0A2M7E6H0</accession>
<dbReference type="AlphaFoldDB" id="A0A2M7E6H0"/>
<dbReference type="PANTHER" id="PTHR11104">
    <property type="entry name" value="AMINOGLYCOSIDE N3-ACETYLTRANSFERASE"/>
    <property type="match status" value="1"/>
</dbReference>
<dbReference type="InterPro" id="IPR028345">
    <property type="entry name" value="Antibiotic_NAT-like"/>
</dbReference>
<comment type="caution">
    <text evidence="5">The sequence shown here is derived from an EMBL/GenBank/DDBJ whole genome shotgun (WGS) entry which is preliminary data.</text>
</comment>
<evidence type="ECO:0000256" key="2">
    <source>
        <dbReference type="ARBA" id="ARBA00022679"/>
    </source>
</evidence>
<comment type="similarity">
    <text evidence="1 4">Belongs to the antibiotic N-acetyltransferase family.</text>
</comment>
<evidence type="ECO:0000313" key="5">
    <source>
        <dbReference type="EMBL" id="PIV63330.1"/>
    </source>
</evidence>
<keyword evidence="3 4" id="KW-0012">Acyltransferase</keyword>
<reference evidence="6" key="1">
    <citation type="submission" date="2017-09" db="EMBL/GenBank/DDBJ databases">
        <title>Depth-based differentiation of microbial function through sediment-hosted aquifers and enrichment of novel symbionts in the deep terrestrial subsurface.</title>
        <authorList>
            <person name="Probst A.J."/>
            <person name="Ladd B."/>
            <person name="Jarett J.K."/>
            <person name="Geller-Mcgrath D.E."/>
            <person name="Sieber C.M.K."/>
            <person name="Emerson J.B."/>
            <person name="Anantharaman K."/>
            <person name="Thomas B.C."/>
            <person name="Malmstrom R."/>
            <person name="Stieglmeier M."/>
            <person name="Klingl A."/>
            <person name="Woyke T."/>
            <person name="Ryan C.M."/>
            <person name="Banfield J.F."/>
        </authorList>
    </citation>
    <scope>NUCLEOTIDE SEQUENCE [LARGE SCALE GENOMIC DNA]</scope>
</reference>
<evidence type="ECO:0000256" key="4">
    <source>
        <dbReference type="RuleBase" id="RU365031"/>
    </source>
</evidence>
<dbReference type="EMBL" id="PETL01000384">
    <property type="protein sequence ID" value="PIV63330.1"/>
    <property type="molecule type" value="Genomic_DNA"/>
</dbReference>
<evidence type="ECO:0000256" key="3">
    <source>
        <dbReference type="ARBA" id="ARBA00023315"/>
    </source>
</evidence>